<keyword evidence="3" id="KW-1185">Reference proteome</keyword>
<dbReference type="EMBL" id="JAAIKD010000001">
    <property type="protein sequence ID" value="NEV92614.1"/>
    <property type="molecule type" value="Genomic_DNA"/>
</dbReference>
<reference evidence="2 3" key="1">
    <citation type="submission" date="2020-02" db="EMBL/GenBank/DDBJ databases">
        <title>Flavobacteriaceae Psychroflexus bacterium YR1-1, complete genome.</title>
        <authorList>
            <person name="Li Y."/>
            <person name="Wu S."/>
        </authorList>
    </citation>
    <scope>NUCLEOTIDE SEQUENCE [LARGE SCALE GENOMIC DNA]</scope>
    <source>
        <strain evidence="2 3">YR1-1</strain>
    </source>
</reference>
<proteinExistence type="predicted"/>
<evidence type="ECO:0000313" key="3">
    <source>
        <dbReference type="Proteomes" id="UP000478505"/>
    </source>
</evidence>
<sequence>MRPHYFLCSFLFFLATFFASAQSDDNKLTKKDTIWSTEGTFQFLINQAAFNSDWQGGGTSNYSVNAVVNYDISYNKGKYTWDTKFLGDYGISKTKDQEFNRKTSDRLEINSTLGRQINGSNWYTSAFVNFRTQFDNGYTFGEDASGNETRTLRTQFMSPAFTQLGLGALWKKSENIRVNISPVTGRIITANSKFTSGPDYADGDFFGLDQGKTIRTEFGASVNAFVKFKLMENISADNILGLYSNYLEDPQNVDIDYTLNLNMDVNKYISANFTFQAIYDDNAVQGFQIRESLGVGFNYNF</sequence>
<keyword evidence="1" id="KW-0732">Signal</keyword>
<protein>
    <submittedName>
        <fullName evidence="2">DUF3078 domain-containing protein</fullName>
    </submittedName>
</protein>
<feature type="signal peptide" evidence="1">
    <location>
        <begin position="1"/>
        <end position="21"/>
    </location>
</feature>
<dbReference type="Proteomes" id="UP000478505">
    <property type="component" value="Unassembled WGS sequence"/>
</dbReference>
<dbReference type="Pfam" id="PF11276">
    <property type="entry name" value="DUF3078"/>
    <property type="match status" value="1"/>
</dbReference>
<comment type="caution">
    <text evidence="2">The sequence shown here is derived from an EMBL/GenBank/DDBJ whole genome shotgun (WGS) entry which is preliminary data.</text>
</comment>
<dbReference type="AlphaFoldDB" id="A0A6B3R5F9"/>
<evidence type="ECO:0000256" key="1">
    <source>
        <dbReference type="SAM" id="SignalP"/>
    </source>
</evidence>
<gene>
    <name evidence="2" type="ORF">G3567_00440</name>
</gene>
<dbReference type="InterPro" id="IPR021428">
    <property type="entry name" value="DUF3078"/>
</dbReference>
<name>A0A6B3R5F9_9FLAO</name>
<dbReference type="RefSeq" id="WP_164003208.1">
    <property type="nucleotide sequence ID" value="NZ_JAAIKD010000001.1"/>
</dbReference>
<feature type="chain" id="PRO_5025445782" evidence="1">
    <location>
        <begin position="22"/>
        <end position="301"/>
    </location>
</feature>
<organism evidence="2 3">
    <name type="scientific">Psychroflexus aurantiacus</name>
    <dbReference type="NCBI Taxonomy" id="2709310"/>
    <lineage>
        <taxon>Bacteria</taxon>
        <taxon>Pseudomonadati</taxon>
        <taxon>Bacteroidota</taxon>
        <taxon>Flavobacteriia</taxon>
        <taxon>Flavobacteriales</taxon>
        <taxon>Flavobacteriaceae</taxon>
        <taxon>Psychroflexus</taxon>
    </lineage>
</organism>
<accession>A0A6B3R5F9</accession>
<evidence type="ECO:0000313" key="2">
    <source>
        <dbReference type="EMBL" id="NEV92614.1"/>
    </source>
</evidence>